<dbReference type="InterPro" id="IPR025549">
    <property type="entry name" value="YjzC"/>
</dbReference>
<dbReference type="Pfam" id="PF14168">
    <property type="entry name" value="YjzC"/>
    <property type="match status" value="1"/>
</dbReference>
<dbReference type="STRING" id="86666.SAMN04490247_2026"/>
<feature type="compositionally biased region" description="Basic and acidic residues" evidence="1">
    <location>
        <begin position="49"/>
        <end position="59"/>
    </location>
</feature>
<dbReference type="OrthoDB" id="5521296at2"/>
<keyword evidence="3" id="KW-1185">Reference proteome</keyword>
<dbReference type="Proteomes" id="UP000199225">
    <property type="component" value="Unassembled WGS sequence"/>
</dbReference>
<sequence length="59" mass="6455">MSNETRYKTGETAPIPGTYKIDGLVNGYLSGDHAIIEMAQGDPFPPSPSDHEAAYWKKT</sequence>
<dbReference type="AlphaFoldDB" id="A0A1G8TZC3"/>
<evidence type="ECO:0000256" key="1">
    <source>
        <dbReference type="SAM" id="MobiDB-lite"/>
    </source>
</evidence>
<dbReference type="EMBL" id="FNEV01000005">
    <property type="protein sequence ID" value="SDJ46235.1"/>
    <property type="molecule type" value="Genomic_DNA"/>
</dbReference>
<accession>A0A1G8TZC3</accession>
<name>A0A1G8TZC3_9BACI</name>
<feature type="region of interest" description="Disordered" evidence="1">
    <location>
        <begin position="40"/>
        <end position="59"/>
    </location>
</feature>
<protein>
    <submittedName>
        <fullName evidence="2">YjzC-like protein</fullName>
    </submittedName>
</protein>
<proteinExistence type="predicted"/>
<evidence type="ECO:0000313" key="3">
    <source>
        <dbReference type="Proteomes" id="UP000199225"/>
    </source>
</evidence>
<gene>
    <name evidence="2" type="ORF">SAMN04490247_2026</name>
</gene>
<evidence type="ECO:0000313" key="2">
    <source>
        <dbReference type="EMBL" id="SDJ46235.1"/>
    </source>
</evidence>
<organism evidence="2 3">
    <name type="scientific">Salimicrobium halophilum</name>
    <dbReference type="NCBI Taxonomy" id="86666"/>
    <lineage>
        <taxon>Bacteria</taxon>
        <taxon>Bacillati</taxon>
        <taxon>Bacillota</taxon>
        <taxon>Bacilli</taxon>
        <taxon>Bacillales</taxon>
        <taxon>Bacillaceae</taxon>
        <taxon>Salimicrobium</taxon>
    </lineage>
</organism>
<dbReference type="RefSeq" id="WP_093193749.1">
    <property type="nucleotide sequence ID" value="NZ_FNEV01000005.1"/>
</dbReference>
<reference evidence="3" key="1">
    <citation type="submission" date="2016-10" db="EMBL/GenBank/DDBJ databases">
        <authorList>
            <person name="Varghese N."/>
            <person name="Submissions S."/>
        </authorList>
    </citation>
    <scope>NUCLEOTIDE SEQUENCE [LARGE SCALE GENOMIC DNA]</scope>
    <source>
        <strain evidence="3">DSM 4771</strain>
    </source>
</reference>